<dbReference type="PANTHER" id="PTHR11022">
    <property type="entry name" value="PEPTIDOGLYCAN RECOGNITION PROTEIN"/>
    <property type="match status" value="1"/>
</dbReference>
<evidence type="ECO:0000259" key="8">
    <source>
        <dbReference type="SMART" id="SM00701"/>
    </source>
</evidence>
<evidence type="ECO:0000259" key="7">
    <source>
        <dbReference type="SMART" id="SM00644"/>
    </source>
</evidence>
<dbReference type="GO" id="GO:0045087">
    <property type="term" value="P:innate immune response"/>
    <property type="evidence" value="ECO:0007669"/>
    <property type="project" value="UniProtKB-KW"/>
</dbReference>
<feature type="domain" description="N-acetylmuramoyl-L-alanine amidase" evidence="7">
    <location>
        <begin position="148"/>
        <end position="286"/>
    </location>
</feature>
<dbReference type="GO" id="GO:0008745">
    <property type="term" value="F:N-acetylmuramoyl-L-alanine amidase activity"/>
    <property type="evidence" value="ECO:0007669"/>
    <property type="project" value="InterPro"/>
</dbReference>
<dbReference type="InterPro" id="IPR036505">
    <property type="entry name" value="Amidase/PGRP_sf"/>
</dbReference>
<evidence type="ECO:0000256" key="4">
    <source>
        <dbReference type="ARBA" id="ARBA00022859"/>
    </source>
</evidence>
<dbReference type="Proteomes" id="UP000494106">
    <property type="component" value="Unassembled WGS sequence"/>
</dbReference>
<feature type="domain" description="Peptidoglycan recognition protein family" evidence="8">
    <location>
        <begin position="137"/>
        <end position="280"/>
    </location>
</feature>
<dbReference type="AlphaFoldDB" id="A0A8S0Z1M3"/>
<sequence length="328" mass="37016">MDQSTSCLEQASEMGLSNFGPEEIRFDNCSSEVCVPLRPHLKRMVAKQNVLKSSGIHIGAKYVSVKQNIEQIAVVHDLSFCQYICHEAKRTTKLERMICAAALFILIMVIVILIYFSINANIVPEDITTEASQDWFIGRKEWLAKELNTTEILHEAIPLVVISHTVSPACYTRFNCVAAVKSMQSYYLTEYKYDIPYNFLIGSDGGVYEGLGWNIVGSHTLGYNECTIGVAFIGDYREGLPSYSKITELQIQRVHQLLKEGVEHGYLHTHFKVLGAKDLRPTVSPGANVINEIEKWANYDHKNVFKGHTCNQILDFFQKKIVTSNTNP</sequence>
<dbReference type="GO" id="GO:0009253">
    <property type="term" value="P:peptidoglycan catabolic process"/>
    <property type="evidence" value="ECO:0007669"/>
    <property type="project" value="InterPro"/>
</dbReference>
<dbReference type="GO" id="GO:0008270">
    <property type="term" value="F:zinc ion binding"/>
    <property type="evidence" value="ECO:0007669"/>
    <property type="project" value="InterPro"/>
</dbReference>
<comment type="similarity">
    <text evidence="1">Belongs to the N-acetylmuramoyl-L-alanine amidase 2 family.</text>
</comment>
<comment type="subunit">
    <text evidence="2">Monomer.</text>
</comment>
<reference evidence="9 10" key="1">
    <citation type="submission" date="2020-04" db="EMBL/GenBank/DDBJ databases">
        <authorList>
            <person name="Wallbank WR R."/>
            <person name="Pardo Diaz C."/>
            <person name="Kozak K."/>
            <person name="Martin S."/>
            <person name="Jiggins C."/>
            <person name="Moest M."/>
            <person name="Warren A I."/>
            <person name="Byers J.R.P. K."/>
            <person name="Montejo-Kovacevich G."/>
            <person name="Yen C E."/>
        </authorList>
    </citation>
    <scope>NUCLEOTIDE SEQUENCE [LARGE SCALE GENOMIC DNA]</scope>
</reference>
<evidence type="ECO:0000256" key="1">
    <source>
        <dbReference type="ARBA" id="ARBA00007553"/>
    </source>
</evidence>
<dbReference type="SUPFAM" id="SSF55846">
    <property type="entry name" value="N-acetylmuramoyl-L-alanine amidase-like"/>
    <property type="match status" value="1"/>
</dbReference>
<evidence type="ECO:0000256" key="6">
    <source>
        <dbReference type="SAM" id="Phobius"/>
    </source>
</evidence>
<gene>
    <name evidence="9" type="ORF">APLA_LOCUS2707</name>
</gene>
<feature type="transmembrane region" description="Helical" evidence="6">
    <location>
        <begin position="98"/>
        <end position="118"/>
    </location>
</feature>
<dbReference type="Pfam" id="PF01510">
    <property type="entry name" value="Amidase_2"/>
    <property type="match status" value="1"/>
</dbReference>
<dbReference type="InterPro" id="IPR015510">
    <property type="entry name" value="PGRP"/>
</dbReference>
<dbReference type="FunFam" id="3.40.80.10:FF:000001">
    <property type="entry name" value="Peptidoglycan recognition protein 1"/>
    <property type="match status" value="1"/>
</dbReference>
<keyword evidence="6" id="KW-0812">Transmembrane</keyword>
<dbReference type="OrthoDB" id="10001926at2759"/>
<dbReference type="Gene3D" id="3.40.80.10">
    <property type="entry name" value="Peptidoglycan recognition protein-like"/>
    <property type="match status" value="1"/>
</dbReference>
<comment type="caution">
    <text evidence="9">The sequence shown here is derived from an EMBL/GenBank/DDBJ whole genome shotgun (WGS) entry which is preliminary data.</text>
</comment>
<protein>
    <recommendedName>
        <fullName evidence="5">Peptidoglycan recognition protein</fullName>
    </recommendedName>
</protein>
<accession>A0A8S0Z1M3</accession>
<evidence type="ECO:0000256" key="5">
    <source>
        <dbReference type="ARBA" id="ARBA00069708"/>
    </source>
</evidence>
<dbReference type="CDD" id="cd06583">
    <property type="entry name" value="PGRP"/>
    <property type="match status" value="1"/>
</dbReference>
<dbReference type="PANTHER" id="PTHR11022:SF41">
    <property type="entry name" value="PEPTIDOGLYCAN-RECOGNITION PROTEIN LC-RELATED"/>
    <property type="match status" value="1"/>
</dbReference>
<dbReference type="InterPro" id="IPR006619">
    <property type="entry name" value="PGRP_domain_met/bac"/>
</dbReference>
<name>A0A8S0Z1M3_ARCPL</name>
<evidence type="ECO:0000256" key="2">
    <source>
        <dbReference type="ARBA" id="ARBA00011245"/>
    </source>
</evidence>
<evidence type="ECO:0000313" key="10">
    <source>
        <dbReference type="Proteomes" id="UP000494106"/>
    </source>
</evidence>
<keyword evidence="6" id="KW-1133">Transmembrane helix</keyword>
<evidence type="ECO:0000313" key="9">
    <source>
        <dbReference type="EMBL" id="CAB3226066.1"/>
    </source>
</evidence>
<proteinExistence type="inferred from homology"/>
<keyword evidence="6" id="KW-0472">Membrane</keyword>
<dbReference type="SMART" id="SM00644">
    <property type="entry name" value="Ami_2"/>
    <property type="match status" value="1"/>
</dbReference>
<dbReference type="EMBL" id="CADEBC010000208">
    <property type="protein sequence ID" value="CAB3226066.1"/>
    <property type="molecule type" value="Genomic_DNA"/>
</dbReference>
<dbReference type="InterPro" id="IPR002502">
    <property type="entry name" value="Amidase_domain"/>
</dbReference>
<dbReference type="SMART" id="SM00701">
    <property type="entry name" value="PGRP"/>
    <property type="match status" value="1"/>
</dbReference>
<keyword evidence="4" id="KW-0391">Immunity</keyword>
<keyword evidence="3" id="KW-0399">Innate immunity</keyword>
<keyword evidence="10" id="KW-1185">Reference proteome</keyword>
<evidence type="ECO:0000256" key="3">
    <source>
        <dbReference type="ARBA" id="ARBA00022588"/>
    </source>
</evidence>
<organism evidence="9 10">
    <name type="scientific">Arctia plantaginis</name>
    <name type="common">Wood tiger moth</name>
    <name type="synonym">Phalaena plantaginis</name>
    <dbReference type="NCBI Taxonomy" id="874455"/>
    <lineage>
        <taxon>Eukaryota</taxon>
        <taxon>Metazoa</taxon>
        <taxon>Ecdysozoa</taxon>
        <taxon>Arthropoda</taxon>
        <taxon>Hexapoda</taxon>
        <taxon>Insecta</taxon>
        <taxon>Pterygota</taxon>
        <taxon>Neoptera</taxon>
        <taxon>Endopterygota</taxon>
        <taxon>Lepidoptera</taxon>
        <taxon>Glossata</taxon>
        <taxon>Ditrysia</taxon>
        <taxon>Noctuoidea</taxon>
        <taxon>Erebidae</taxon>
        <taxon>Arctiinae</taxon>
        <taxon>Arctia</taxon>
    </lineage>
</organism>